<feature type="compositionally biased region" description="Acidic residues" evidence="14">
    <location>
        <begin position="706"/>
        <end position="716"/>
    </location>
</feature>
<dbReference type="SMART" id="SM00956">
    <property type="entry name" value="RQC"/>
    <property type="match status" value="1"/>
</dbReference>
<dbReference type="Pfam" id="PF09382">
    <property type="entry name" value="RQC"/>
    <property type="match status" value="1"/>
</dbReference>
<evidence type="ECO:0000256" key="7">
    <source>
        <dbReference type="ARBA" id="ARBA00022840"/>
    </source>
</evidence>
<evidence type="ECO:0000256" key="2">
    <source>
        <dbReference type="ARBA" id="ARBA00005446"/>
    </source>
</evidence>
<organism evidence="17 18">
    <name type="scientific">Cladosporium halotolerans</name>
    <dbReference type="NCBI Taxonomy" id="1052096"/>
    <lineage>
        <taxon>Eukaryota</taxon>
        <taxon>Fungi</taxon>
        <taxon>Dikarya</taxon>
        <taxon>Ascomycota</taxon>
        <taxon>Pezizomycotina</taxon>
        <taxon>Dothideomycetes</taxon>
        <taxon>Dothideomycetidae</taxon>
        <taxon>Cladosporiales</taxon>
        <taxon>Cladosporiaceae</taxon>
        <taxon>Cladosporium</taxon>
    </lineage>
</organism>
<dbReference type="InterPro" id="IPR036388">
    <property type="entry name" value="WH-like_DNA-bd_sf"/>
</dbReference>
<keyword evidence="10" id="KW-0413">Isomerase</keyword>
<dbReference type="Gene3D" id="1.10.10.10">
    <property type="entry name" value="Winged helix-like DNA-binding domain superfamily/Winged helix DNA-binding domain"/>
    <property type="match status" value="1"/>
</dbReference>
<gene>
    <name evidence="17" type="ORF">WHR41_04234</name>
</gene>
<evidence type="ECO:0000256" key="6">
    <source>
        <dbReference type="ARBA" id="ARBA00022806"/>
    </source>
</evidence>
<keyword evidence="6 13" id="KW-0347">Helicase</keyword>
<dbReference type="Pfam" id="PF16124">
    <property type="entry name" value="RecQ_Zn_bind"/>
    <property type="match status" value="1"/>
</dbReference>
<evidence type="ECO:0000256" key="1">
    <source>
        <dbReference type="ARBA" id="ARBA00004123"/>
    </source>
</evidence>
<comment type="subcellular location">
    <subcellularLocation>
        <location evidence="1 13">Nucleus</location>
    </subcellularLocation>
</comment>
<dbReference type="GO" id="GO:0000724">
    <property type="term" value="P:double-strand break repair via homologous recombination"/>
    <property type="evidence" value="ECO:0007669"/>
    <property type="project" value="UniProtKB-ARBA"/>
</dbReference>
<feature type="compositionally biased region" description="Basic residues" evidence="14">
    <location>
        <begin position="756"/>
        <end position="767"/>
    </location>
</feature>
<dbReference type="FunFam" id="1.10.10.10:FF:000495">
    <property type="entry name" value="RecQ family helicase MusN"/>
    <property type="match status" value="1"/>
</dbReference>
<evidence type="ECO:0000256" key="11">
    <source>
        <dbReference type="ARBA" id="ARBA00023242"/>
    </source>
</evidence>
<comment type="catalytic activity">
    <reaction evidence="13">
        <text>ATP + H2O = ADP + phosphate + H(+)</text>
        <dbReference type="Rhea" id="RHEA:13065"/>
        <dbReference type="ChEBI" id="CHEBI:15377"/>
        <dbReference type="ChEBI" id="CHEBI:15378"/>
        <dbReference type="ChEBI" id="CHEBI:30616"/>
        <dbReference type="ChEBI" id="CHEBI:43474"/>
        <dbReference type="ChEBI" id="CHEBI:456216"/>
    </reaction>
</comment>
<dbReference type="PROSITE" id="PS51192">
    <property type="entry name" value="HELICASE_ATP_BIND_1"/>
    <property type="match status" value="1"/>
</dbReference>
<evidence type="ECO:0000256" key="8">
    <source>
        <dbReference type="ARBA" id="ARBA00023125"/>
    </source>
</evidence>
<feature type="region of interest" description="Disordered" evidence="14">
    <location>
        <begin position="510"/>
        <end position="564"/>
    </location>
</feature>
<dbReference type="GO" id="GO:0005634">
    <property type="term" value="C:nucleus"/>
    <property type="evidence" value="ECO:0007669"/>
    <property type="project" value="UniProtKB-SubCell"/>
</dbReference>
<dbReference type="GO" id="GO:0006260">
    <property type="term" value="P:DNA replication"/>
    <property type="evidence" value="ECO:0007669"/>
    <property type="project" value="InterPro"/>
</dbReference>
<dbReference type="GO" id="GO:0016787">
    <property type="term" value="F:hydrolase activity"/>
    <property type="evidence" value="ECO:0007669"/>
    <property type="project" value="UniProtKB-KW"/>
</dbReference>
<feature type="region of interest" description="Disordered" evidence="14">
    <location>
        <begin position="687"/>
        <end position="719"/>
    </location>
</feature>
<dbReference type="InterPro" id="IPR001650">
    <property type="entry name" value="Helicase_C-like"/>
</dbReference>
<dbReference type="SMART" id="SM00490">
    <property type="entry name" value="HELICc"/>
    <property type="match status" value="1"/>
</dbReference>
<dbReference type="InterPro" id="IPR032284">
    <property type="entry name" value="RecQ_Zn-bd"/>
</dbReference>
<feature type="compositionally biased region" description="Acidic residues" evidence="14">
    <location>
        <begin position="534"/>
        <end position="546"/>
    </location>
</feature>
<keyword evidence="8" id="KW-0238">DNA-binding</keyword>
<dbReference type="GO" id="GO:0005524">
    <property type="term" value="F:ATP binding"/>
    <property type="evidence" value="ECO:0007669"/>
    <property type="project" value="UniProtKB-KW"/>
</dbReference>
<dbReference type="NCBIfam" id="TIGR00614">
    <property type="entry name" value="recQ_fam"/>
    <property type="match status" value="1"/>
</dbReference>
<dbReference type="EC" id="5.6.2.4" evidence="13"/>
<keyword evidence="9" id="KW-0234">DNA repair</keyword>
<feature type="domain" description="Helicase ATP-binding" evidence="15">
    <location>
        <begin position="1"/>
        <end position="134"/>
    </location>
</feature>
<sequence length="829" mass="93191">MEDQVHHLRALQIQAYLINSETKVEERRAIFDAFNEPNVQDFVQLLYVTPEMLSKSQAITNAFSRLYNKGQLARLVIDEAHCVSQWGHDFRPDYKLIGDVRRQFPRLPVMALTATATENVKVDVIHNLGIDGCEVFARSFNRPNLYYEVRQKGKGKEDLEAIAQLIQNNHRGQTGIIYCLSRKNCEDVAKSLAKEYRIRAHHFHAGMEPAEKSDIQKKWQAGQYHVIVATIAFGMGIDKANVRYVIHHSMPKSLEGYYQETGRAGRDGKESSCYLFYGFQDAGKLRRMIDDGEGSREQKDRQHQMLRKMTSYCANRAVCRRVQVLAYFSERFDAADCNSQCDNCNSTSVFEERDLTDYAVHAINLLEELQGEKVTLIYCMDVFRGAQTRKVTDAGHNRLDNHGKGKGLDRGDIERLFNELLSEGGLKEYNEVNRSGFANQYMQLGPRAIDFKRRRRQLKIQVCTSPNGKAKALMKKASSKDTTSKSKKATGSRAELPISTFVSSPIQQAVANRGQGRQPQRENRFSRYAFDEFTVPDDENEEDYSDSNDGFEPIREGSRLDLPAPKRSLGQRITADATMGGLNEIHRAVVEQFVQKAKEVVERIKNDDHLHGVPFTDTMLRQMAIQFTETEDQMLQVSNIDPEMVRRHSKKFTKLVKDCHRQYNEMMSATDDAQIMDPNLRNVIDLVSDDDDEDNDDYGPSINGSDMDDGEEEEQESSGYFQPDARVQAFNQRFANSQLTANNSYAAATQSQAGKKAAKPRKHKWKARGSASYGKRKASDGGSRAGGSRTSGRGGGASNSRSSKKSASSSAAGKRSGGGASGGFSMMPT</sequence>
<evidence type="ECO:0000256" key="4">
    <source>
        <dbReference type="ARBA" id="ARBA00022763"/>
    </source>
</evidence>
<name>A0AB34KVL3_9PEZI</name>
<keyword evidence="3 13" id="KW-0547">Nucleotide-binding</keyword>
<proteinExistence type="inferred from homology"/>
<dbReference type="CDD" id="cd18794">
    <property type="entry name" value="SF2_C_RecQ"/>
    <property type="match status" value="1"/>
</dbReference>
<reference evidence="17 18" key="1">
    <citation type="journal article" date="2020" name="Microbiol. Resour. Announc.">
        <title>Draft Genome Sequence of a Cladosporium Species Isolated from the Mesophotic Ascidian Didemnum maculosum.</title>
        <authorList>
            <person name="Gioti A."/>
            <person name="Siaperas R."/>
            <person name="Nikolaivits E."/>
            <person name="Le Goff G."/>
            <person name="Ouazzani J."/>
            <person name="Kotoulas G."/>
            <person name="Topakas E."/>
        </authorList>
    </citation>
    <scope>NUCLEOTIDE SEQUENCE [LARGE SCALE GENOMIC DNA]</scope>
    <source>
        <strain evidence="17 18">TM138-S3</strain>
    </source>
</reference>
<dbReference type="PANTHER" id="PTHR13710:SF153">
    <property type="entry name" value="RECQ-LIKE DNA HELICASE BLM"/>
    <property type="match status" value="1"/>
</dbReference>
<dbReference type="SUPFAM" id="SSF52540">
    <property type="entry name" value="P-loop containing nucleoside triphosphate hydrolases"/>
    <property type="match status" value="2"/>
</dbReference>
<evidence type="ECO:0000256" key="10">
    <source>
        <dbReference type="ARBA" id="ARBA00023235"/>
    </source>
</evidence>
<dbReference type="InterPro" id="IPR011545">
    <property type="entry name" value="DEAD/DEAH_box_helicase_dom"/>
</dbReference>
<evidence type="ECO:0000259" key="15">
    <source>
        <dbReference type="PROSITE" id="PS51192"/>
    </source>
</evidence>
<comment type="catalytic activity">
    <reaction evidence="12 13">
        <text>Couples ATP hydrolysis with the unwinding of duplex DNA by translocating in the 3'-5' direction.</text>
        <dbReference type="EC" id="5.6.2.4"/>
    </reaction>
</comment>
<dbReference type="PROSITE" id="PS51194">
    <property type="entry name" value="HELICASE_CTER"/>
    <property type="match status" value="1"/>
</dbReference>
<keyword evidence="4" id="KW-0227">DNA damage</keyword>
<dbReference type="InterPro" id="IPR018982">
    <property type="entry name" value="RQC_domain"/>
</dbReference>
<dbReference type="Proteomes" id="UP000803884">
    <property type="component" value="Unassembled WGS sequence"/>
</dbReference>
<feature type="compositionally biased region" description="Acidic residues" evidence="14">
    <location>
        <begin position="687"/>
        <end position="697"/>
    </location>
</feature>
<evidence type="ECO:0000256" key="14">
    <source>
        <dbReference type="SAM" id="MobiDB-lite"/>
    </source>
</evidence>
<dbReference type="EMBL" id="JAAQHG020000011">
    <property type="protein sequence ID" value="KAL1587149.1"/>
    <property type="molecule type" value="Genomic_DNA"/>
</dbReference>
<dbReference type="GeneID" id="96005678"/>
<dbReference type="CDD" id="cd17920">
    <property type="entry name" value="DEXHc_RecQ"/>
    <property type="match status" value="1"/>
</dbReference>
<dbReference type="PANTHER" id="PTHR13710">
    <property type="entry name" value="DNA HELICASE RECQ FAMILY MEMBER"/>
    <property type="match status" value="1"/>
</dbReference>
<comment type="caution">
    <text evidence="17">The sequence shown here is derived from an EMBL/GenBank/DDBJ whole genome shotgun (WGS) entry which is preliminary data.</text>
</comment>
<dbReference type="GO" id="GO:0009378">
    <property type="term" value="F:four-way junction helicase activity"/>
    <property type="evidence" value="ECO:0007669"/>
    <property type="project" value="TreeGrafter"/>
</dbReference>
<feature type="compositionally biased region" description="Low complexity" evidence="14">
    <location>
        <begin position="780"/>
        <end position="791"/>
    </location>
</feature>
<dbReference type="PROSITE" id="PS00690">
    <property type="entry name" value="DEAH_ATP_HELICASE"/>
    <property type="match status" value="1"/>
</dbReference>
<evidence type="ECO:0000313" key="18">
    <source>
        <dbReference type="Proteomes" id="UP000803884"/>
    </source>
</evidence>
<keyword evidence="7 13" id="KW-0067">ATP-binding</keyword>
<comment type="similarity">
    <text evidence="2 13">Belongs to the helicase family. RecQ subfamily.</text>
</comment>
<dbReference type="Pfam" id="PF00271">
    <property type="entry name" value="Helicase_C"/>
    <property type="match status" value="1"/>
</dbReference>
<feature type="domain" description="Helicase C-terminal" evidence="16">
    <location>
        <begin position="158"/>
        <end position="310"/>
    </location>
</feature>
<feature type="region of interest" description="Disordered" evidence="14">
    <location>
        <begin position="746"/>
        <end position="829"/>
    </location>
</feature>
<evidence type="ECO:0000259" key="16">
    <source>
        <dbReference type="PROSITE" id="PS51194"/>
    </source>
</evidence>
<dbReference type="Pfam" id="PF00270">
    <property type="entry name" value="DEAD"/>
    <property type="match status" value="1"/>
</dbReference>
<keyword evidence="11 13" id="KW-0539">Nucleus</keyword>
<evidence type="ECO:0000256" key="3">
    <source>
        <dbReference type="ARBA" id="ARBA00022741"/>
    </source>
</evidence>
<dbReference type="InterPro" id="IPR002464">
    <property type="entry name" value="DNA/RNA_helicase_DEAH_CS"/>
</dbReference>
<dbReference type="GO" id="GO:0003677">
    <property type="term" value="F:DNA binding"/>
    <property type="evidence" value="ECO:0007669"/>
    <property type="project" value="UniProtKB-KW"/>
</dbReference>
<dbReference type="FunFam" id="3.40.50.300:FF:001975">
    <property type="entry name" value="ATP-dependent DNA helicase"/>
    <property type="match status" value="1"/>
</dbReference>
<dbReference type="InterPro" id="IPR004589">
    <property type="entry name" value="DNA_helicase_ATP-dep_RecQ"/>
</dbReference>
<dbReference type="GO" id="GO:0005737">
    <property type="term" value="C:cytoplasm"/>
    <property type="evidence" value="ECO:0007669"/>
    <property type="project" value="TreeGrafter"/>
</dbReference>
<evidence type="ECO:0000256" key="5">
    <source>
        <dbReference type="ARBA" id="ARBA00022801"/>
    </source>
</evidence>
<evidence type="ECO:0000256" key="9">
    <source>
        <dbReference type="ARBA" id="ARBA00023204"/>
    </source>
</evidence>
<dbReference type="Gene3D" id="3.40.50.300">
    <property type="entry name" value="P-loop containing nucleotide triphosphate hydrolases"/>
    <property type="match status" value="2"/>
</dbReference>
<dbReference type="GO" id="GO:0005694">
    <property type="term" value="C:chromosome"/>
    <property type="evidence" value="ECO:0007669"/>
    <property type="project" value="TreeGrafter"/>
</dbReference>
<keyword evidence="18" id="KW-1185">Reference proteome</keyword>
<evidence type="ECO:0000256" key="12">
    <source>
        <dbReference type="ARBA" id="ARBA00034617"/>
    </source>
</evidence>
<evidence type="ECO:0000256" key="13">
    <source>
        <dbReference type="RuleBase" id="RU364117"/>
    </source>
</evidence>
<dbReference type="InterPro" id="IPR027417">
    <property type="entry name" value="P-loop_NTPase"/>
</dbReference>
<protein>
    <recommendedName>
        <fullName evidence="13">ATP-dependent DNA helicase</fullName>
        <ecNumber evidence="13">5.6.2.4</ecNumber>
    </recommendedName>
</protein>
<feature type="compositionally biased region" description="Low complexity" evidence="14">
    <location>
        <begin position="798"/>
        <end position="814"/>
    </location>
</feature>
<dbReference type="AlphaFoldDB" id="A0AB34KVL3"/>
<evidence type="ECO:0000313" key="17">
    <source>
        <dbReference type="EMBL" id="KAL1587149.1"/>
    </source>
</evidence>
<dbReference type="RefSeq" id="XP_069230254.1">
    <property type="nucleotide sequence ID" value="XM_069372840.1"/>
</dbReference>
<accession>A0AB34KVL3</accession>
<keyword evidence="5 13" id="KW-0378">Hydrolase</keyword>
<dbReference type="InterPro" id="IPR014001">
    <property type="entry name" value="Helicase_ATP-bd"/>
</dbReference>
<dbReference type="GO" id="GO:0043138">
    <property type="term" value="F:3'-5' DNA helicase activity"/>
    <property type="evidence" value="ECO:0007669"/>
    <property type="project" value="UniProtKB-EC"/>
</dbReference>
<feature type="region of interest" description="Disordered" evidence="14">
    <location>
        <begin position="469"/>
        <end position="498"/>
    </location>
</feature>